<protein>
    <submittedName>
        <fullName evidence="1">Uncharacterized protein</fullName>
    </submittedName>
</protein>
<dbReference type="RefSeq" id="WP_023105191.1">
    <property type="nucleotide sequence ID" value="NZ_JTWP01000019.1"/>
</dbReference>
<proteinExistence type="predicted"/>
<sequence length="212" mass="23755">MPELVRIYSCEHNREVVDMAISFEPLDVEGVDFRGVDVVAYKARKGRGRSGDIGLGKCFGAIRLLDNNNARIGKDHKASSTPAGSAGLHSERVALERCVRANWEPPLTNIMILGMQNSPGPIGKELYARGVRTIICFTELPPCPACLTWWKALDSKFHPGSIRLQYFGWFEDYYGGKTPEERMVDDSDGNNRNEHAIEAFKSYRDSFEAPTR</sequence>
<name>A0A5E5RCA5_PSEAI</name>
<organism evidence="1">
    <name type="scientific">Pseudomonas aeruginosa</name>
    <dbReference type="NCBI Taxonomy" id="287"/>
    <lineage>
        <taxon>Bacteria</taxon>
        <taxon>Pseudomonadati</taxon>
        <taxon>Pseudomonadota</taxon>
        <taxon>Gammaproteobacteria</taxon>
        <taxon>Pseudomonadales</taxon>
        <taxon>Pseudomonadaceae</taxon>
        <taxon>Pseudomonas</taxon>
    </lineage>
</organism>
<evidence type="ECO:0000313" key="1">
    <source>
        <dbReference type="EMBL" id="VVH84944.1"/>
    </source>
</evidence>
<dbReference type="EMBL" id="LR700248">
    <property type="protein sequence ID" value="VVH84944.1"/>
    <property type="molecule type" value="Genomic_DNA"/>
</dbReference>
<accession>A0A5E5RCA5</accession>
<gene>
    <name evidence="1" type="ORF">TUEID40_06164</name>
</gene>
<dbReference type="AlphaFoldDB" id="A0A5E5RCA5"/>
<reference evidence="1" key="1">
    <citation type="submission" date="2019-09" db="EMBL/GenBank/DDBJ databases">
        <authorList>
            <person name="Gross C."/>
            <person name="Bohn E."/>
        </authorList>
    </citation>
    <scope>NUCLEOTIDE SEQUENCE</scope>
    <source>
        <strain evidence="1">ID40</strain>
    </source>
</reference>